<dbReference type="AlphaFoldDB" id="A0A1F5EAX1"/>
<protein>
    <submittedName>
        <fullName evidence="2">Uncharacterized protein</fullName>
    </submittedName>
</protein>
<dbReference type="EMBL" id="MEZX01000002">
    <property type="protein sequence ID" value="OGD64450.1"/>
    <property type="molecule type" value="Genomic_DNA"/>
</dbReference>
<feature type="transmembrane region" description="Helical" evidence="1">
    <location>
        <begin position="209"/>
        <end position="227"/>
    </location>
</feature>
<dbReference type="InterPro" id="IPR051790">
    <property type="entry name" value="Cytochrome_c-biogenesis_DsbD"/>
</dbReference>
<feature type="transmembrane region" description="Helical" evidence="1">
    <location>
        <begin position="6"/>
        <end position="33"/>
    </location>
</feature>
<dbReference type="STRING" id="1797471.A3A71_00080"/>
<feature type="transmembrane region" description="Helical" evidence="1">
    <location>
        <begin position="45"/>
        <end position="70"/>
    </location>
</feature>
<organism evidence="2 3">
    <name type="scientific">Candidatus Berkelbacteria bacterium RIFCSPLOWO2_01_FULL_50_28</name>
    <dbReference type="NCBI Taxonomy" id="1797471"/>
    <lineage>
        <taxon>Bacteria</taxon>
        <taxon>Candidatus Berkelbacteria</taxon>
    </lineage>
</organism>
<evidence type="ECO:0000313" key="2">
    <source>
        <dbReference type="EMBL" id="OGD64450.1"/>
    </source>
</evidence>
<evidence type="ECO:0000313" key="3">
    <source>
        <dbReference type="Proteomes" id="UP000177481"/>
    </source>
</evidence>
<sequence>MTLTLFIFTLTSAFLSGLLALFAPCCITFLLPSYFASVFQRRKNIFLMTLIFFLGLSTVLLPISLGAAWLSSLFTGYHTTIFVIGGALLIAYGVMAFFGKTVMIPLRYSPDLQKSRSVFGTYLLGIFSGIASSCCAPVLAGLLTLAALSATLPVALLIGLTYVLGMTLPLFILSLVWDAKKIGQSKFFRGRPINFQLGKWKHVIHSTHLLVSVLFVSIGGFILYTAATGTSAVASPWQVRLNANFQGAIQGFADTASRYPVLTLIIYALLIGGWILLVRRAMTKSKEEEDEK</sequence>
<reference evidence="2 3" key="1">
    <citation type="journal article" date="2016" name="Nat. Commun.">
        <title>Thousands of microbial genomes shed light on interconnected biogeochemical processes in an aquifer system.</title>
        <authorList>
            <person name="Anantharaman K."/>
            <person name="Brown C.T."/>
            <person name="Hug L.A."/>
            <person name="Sharon I."/>
            <person name="Castelle C.J."/>
            <person name="Probst A.J."/>
            <person name="Thomas B.C."/>
            <person name="Singh A."/>
            <person name="Wilkins M.J."/>
            <person name="Karaoz U."/>
            <person name="Brodie E.L."/>
            <person name="Williams K.H."/>
            <person name="Hubbard S.S."/>
            <person name="Banfield J.F."/>
        </authorList>
    </citation>
    <scope>NUCLEOTIDE SEQUENCE [LARGE SCALE GENOMIC DNA]</scope>
</reference>
<comment type="caution">
    <text evidence="2">The sequence shown here is derived from an EMBL/GenBank/DDBJ whole genome shotgun (WGS) entry which is preliminary data.</text>
</comment>
<feature type="transmembrane region" description="Helical" evidence="1">
    <location>
        <begin position="119"/>
        <end position="148"/>
    </location>
</feature>
<name>A0A1F5EAX1_9BACT</name>
<feature type="transmembrane region" description="Helical" evidence="1">
    <location>
        <begin position="76"/>
        <end position="98"/>
    </location>
</feature>
<keyword evidence="1" id="KW-0812">Transmembrane</keyword>
<dbReference type="PANTHER" id="PTHR31272">
    <property type="entry name" value="CYTOCHROME C-TYPE BIOGENESIS PROTEIN HI_1454-RELATED"/>
    <property type="match status" value="1"/>
</dbReference>
<evidence type="ECO:0000256" key="1">
    <source>
        <dbReference type="SAM" id="Phobius"/>
    </source>
</evidence>
<proteinExistence type="predicted"/>
<accession>A0A1F5EAX1</accession>
<dbReference type="Proteomes" id="UP000177481">
    <property type="component" value="Unassembled WGS sequence"/>
</dbReference>
<feature type="transmembrane region" description="Helical" evidence="1">
    <location>
        <begin position="154"/>
        <end position="177"/>
    </location>
</feature>
<keyword evidence="1" id="KW-0472">Membrane</keyword>
<keyword evidence="1" id="KW-1133">Transmembrane helix</keyword>
<dbReference type="PANTHER" id="PTHR31272:SF9">
    <property type="entry name" value="BLL1027 PROTEIN"/>
    <property type="match status" value="1"/>
</dbReference>
<gene>
    <name evidence="2" type="ORF">A3A71_00080</name>
</gene>
<feature type="transmembrane region" description="Helical" evidence="1">
    <location>
        <begin position="259"/>
        <end position="278"/>
    </location>
</feature>